<dbReference type="SUPFAM" id="SSF51126">
    <property type="entry name" value="Pectin lyase-like"/>
    <property type="match status" value="1"/>
</dbReference>
<protein>
    <submittedName>
        <fullName evidence="1">Uncharacterized protein</fullName>
    </submittedName>
</protein>
<name>A0AB38TU58_BURGA</name>
<gene>
    <name evidence="1" type="ORF">NYZ96_05865</name>
</gene>
<dbReference type="InterPro" id="IPR012334">
    <property type="entry name" value="Pectin_lyas_fold"/>
</dbReference>
<evidence type="ECO:0000313" key="2">
    <source>
        <dbReference type="Proteomes" id="UP001059745"/>
    </source>
</evidence>
<sequence length="42" mass="4449">MTNRVGSNNPSKLRGFAEIAGQRAEMFILNTGGQISSNGVQP</sequence>
<organism evidence="1 2">
    <name type="scientific">Burkholderia gladioli</name>
    <name type="common">Pseudomonas marginata</name>
    <name type="synonym">Phytomonas marginata</name>
    <dbReference type="NCBI Taxonomy" id="28095"/>
    <lineage>
        <taxon>Bacteria</taxon>
        <taxon>Pseudomonadati</taxon>
        <taxon>Pseudomonadota</taxon>
        <taxon>Betaproteobacteria</taxon>
        <taxon>Burkholderiales</taxon>
        <taxon>Burkholderiaceae</taxon>
        <taxon>Burkholderia</taxon>
    </lineage>
</organism>
<dbReference type="Proteomes" id="UP001059745">
    <property type="component" value="Chromosome 1"/>
</dbReference>
<dbReference type="AlphaFoldDB" id="A0AB38TU58"/>
<dbReference type="Gene3D" id="2.160.20.10">
    <property type="entry name" value="Single-stranded right-handed beta-helix, Pectin lyase-like"/>
    <property type="match status" value="1"/>
</dbReference>
<accession>A0AB38TU58</accession>
<reference evidence="1" key="1">
    <citation type="submission" date="2022-09" db="EMBL/GenBank/DDBJ databases">
        <title>Genomic of Burkholderia gladioli.</title>
        <authorList>
            <person name="Wu H."/>
        </authorList>
    </citation>
    <scope>NUCLEOTIDE SEQUENCE</scope>
    <source>
        <strain evidence="1">ZN-S4</strain>
    </source>
</reference>
<proteinExistence type="predicted"/>
<dbReference type="InterPro" id="IPR011050">
    <property type="entry name" value="Pectin_lyase_fold/virulence"/>
</dbReference>
<evidence type="ECO:0000313" key="1">
    <source>
        <dbReference type="EMBL" id="UWX71988.1"/>
    </source>
</evidence>
<dbReference type="EMBL" id="CP104214">
    <property type="protein sequence ID" value="UWX71988.1"/>
    <property type="molecule type" value="Genomic_DNA"/>
</dbReference>